<dbReference type="InterPro" id="IPR039721">
    <property type="entry name" value="C5-epimerase"/>
</dbReference>
<dbReference type="RefSeq" id="WP_419151916.1">
    <property type="nucleotide sequence ID" value="NZ_JAUSTR010000004.1"/>
</dbReference>
<gene>
    <name evidence="2" type="ORF">J2S06_001582</name>
</gene>
<dbReference type="Proteomes" id="UP001225646">
    <property type="component" value="Unassembled WGS sequence"/>
</dbReference>
<dbReference type="PANTHER" id="PTHR13174:SF3">
    <property type="entry name" value="D-GLUCURONYL C5-EPIMERASE"/>
    <property type="match status" value="1"/>
</dbReference>
<keyword evidence="3" id="KW-1185">Reference proteome</keyword>
<proteinExistence type="predicted"/>
<evidence type="ECO:0000313" key="2">
    <source>
        <dbReference type="EMBL" id="MDQ0162505.1"/>
    </source>
</evidence>
<accession>A0ABT9VNE3</accession>
<evidence type="ECO:0000259" key="1">
    <source>
        <dbReference type="Pfam" id="PF06662"/>
    </source>
</evidence>
<sequence length="320" mass="37323">MENWPKVKLKPDYKKMILEAFDKYTNKERLNYRVYLQEYDPIGDYLNWGSHKKFRQSRTLKYNQKGIPIVKHGNRFYYNPVTTSQYALTMYGKYLHGESTLQTFFHCADLLLSMQSANGSLPYSFTFSYYLQKLKSGWVSGMAQGQALSVFARAYHLSRQTKYLEAGNRCLKFLLTPISKGGVMDSLAHLHPSLTNYIFFEEYPITPPAYTLNGFQFTLLGLYDWWKVANKNNADYSLLAENNFKQGIQTLKNILKYYDIGGYSTYDLSHIIYNREPKIAGYYHAIHIYLLHALHSITGEKVLKDVEALWTSYFTNSLKE</sequence>
<name>A0ABT9VNE3_9BACI</name>
<dbReference type="EMBL" id="JAUSTR010000004">
    <property type="protein sequence ID" value="MDQ0162505.1"/>
    <property type="molecule type" value="Genomic_DNA"/>
</dbReference>
<dbReference type="Pfam" id="PF06662">
    <property type="entry name" value="C5-epim_C"/>
    <property type="match status" value="1"/>
</dbReference>
<dbReference type="PANTHER" id="PTHR13174">
    <property type="entry name" value="D-GLUCURONYL C5-EPIMERASE"/>
    <property type="match status" value="1"/>
</dbReference>
<protein>
    <recommendedName>
        <fullName evidence="1">D-glucuronyl C5-epimerase C-terminal domain-containing protein</fullName>
    </recommendedName>
</protein>
<dbReference type="InterPro" id="IPR010598">
    <property type="entry name" value="C5-epim_C"/>
</dbReference>
<organism evidence="2 3">
    <name type="scientific">Aeribacillus alveayuensis</name>
    <dbReference type="NCBI Taxonomy" id="279215"/>
    <lineage>
        <taxon>Bacteria</taxon>
        <taxon>Bacillati</taxon>
        <taxon>Bacillota</taxon>
        <taxon>Bacilli</taxon>
        <taxon>Bacillales</taxon>
        <taxon>Bacillaceae</taxon>
        <taxon>Aeribacillus</taxon>
    </lineage>
</organism>
<dbReference type="SUPFAM" id="SSF81853">
    <property type="entry name" value="Family 10 polysaccharide lyase"/>
    <property type="match status" value="1"/>
</dbReference>
<reference evidence="2 3" key="1">
    <citation type="submission" date="2023-07" db="EMBL/GenBank/DDBJ databases">
        <title>Genomic Encyclopedia of Type Strains, Phase IV (KMG-IV): sequencing the most valuable type-strain genomes for metagenomic binning, comparative biology and taxonomic classification.</title>
        <authorList>
            <person name="Goeker M."/>
        </authorList>
    </citation>
    <scope>NUCLEOTIDE SEQUENCE [LARGE SCALE GENOMIC DNA]</scope>
    <source>
        <strain evidence="2 3">DSM 19092</strain>
    </source>
</reference>
<feature type="domain" description="D-glucuronyl C5-epimerase C-terminal" evidence="1">
    <location>
        <begin position="118"/>
        <end position="312"/>
    </location>
</feature>
<comment type="caution">
    <text evidence="2">The sequence shown here is derived from an EMBL/GenBank/DDBJ whole genome shotgun (WGS) entry which is preliminary data.</text>
</comment>
<evidence type="ECO:0000313" key="3">
    <source>
        <dbReference type="Proteomes" id="UP001225646"/>
    </source>
</evidence>